<dbReference type="KEGG" id="glo:Glov_0160"/>
<evidence type="ECO:0000313" key="3">
    <source>
        <dbReference type="EMBL" id="ACD93894.1"/>
    </source>
</evidence>
<keyword evidence="4" id="KW-1185">Reference proteome</keyword>
<dbReference type="Gene3D" id="3.10.50.30">
    <property type="entry name" value="Transcription elongation factor, GreA/GreB, C-terminal domain"/>
    <property type="match status" value="1"/>
</dbReference>
<evidence type="ECO:0000313" key="4">
    <source>
        <dbReference type="Proteomes" id="UP000002420"/>
    </source>
</evidence>
<dbReference type="AlphaFoldDB" id="B3EA66"/>
<dbReference type="Pfam" id="PF01272">
    <property type="entry name" value="GreA_GreB"/>
    <property type="match status" value="1"/>
</dbReference>
<name>B3EA66_TRIL1</name>
<dbReference type="InterPro" id="IPR036953">
    <property type="entry name" value="GreA/GreB_C_sf"/>
</dbReference>
<dbReference type="GO" id="GO:0070063">
    <property type="term" value="F:RNA polymerase binding"/>
    <property type="evidence" value="ECO:0007669"/>
    <property type="project" value="InterPro"/>
</dbReference>
<dbReference type="Proteomes" id="UP000002420">
    <property type="component" value="Chromosome"/>
</dbReference>
<dbReference type="GO" id="GO:0006354">
    <property type="term" value="P:DNA-templated transcription elongation"/>
    <property type="evidence" value="ECO:0007669"/>
    <property type="project" value="TreeGrafter"/>
</dbReference>
<dbReference type="Pfam" id="PF14760">
    <property type="entry name" value="Rnk_N"/>
    <property type="match status" value="1"/>
</dbReference>
<evidence type="ECO:0000259" key="1">
    <source>
        <dbReference type="Pfam" id="PF01272"/>
    </source>
</evidence>
<dbReference type="SUPFAM" id="SSF54534">
    <property type="entry name" value="FKBP-like"/>
    <property type="match status" value="1"/>
</dbReference>
<dbReference type="eggNOG" id="COG0782">
    <property type="taxonomic scope" value="Bacteria"/>
</dbReference>
<dbReference type="OrthoDB" id="192847at2"/>
<dbReference type="InterPro" id="IPR001437">
    <property type="entry name" value="Tscrpt_elong_fac_GreA/B_C"/>
</dbReference>
<dbReference type="STRING" id="398767.Glov_0160"/>
<gene>
    <name evidence="3" type="ordered locus">Glov_0160</name>
</gene>
<dbReference type="RefSeq" id="WP_012468252.1">
    <property type="nucleotide sequence ID" value="NC_010814.1"/>
</dbReference>
<dbReference type="InterPro" id="IPR023459">
    <property type="entry name" value="Tscrpt_elong_fac_GreA/B_fam"/>
</dbReference>
<sequence>MKKSIVPRQIFITDFDLQRLEQLIDSSVTRSLRDSRYIEELEQELLKAEIVDATGVPPDVVTMNSRVSLQDLDSGEQLQYTLVFPGDADLNLGKISILAPIGTALFGYRTGDRISWSVPGGVRKLKIKKVLYQPEAAGDFHL</sequence>
<dbReference type="EMBL" id="CP001089">
    <property type="protein sequence ID" value="ACD93894.1"/>
    <property type="molecule type" value="Genomic_DNA"/>
</dbReference>
<feature type="domain" description="Transcription elongation factor GreA/GreB C-terminal" evidence="1">
    <location>
        <begin position="57"/>
        <end position="132"/>
    </location>
</feature>
<dbReference type="PANTHER" id="PTHR30437:SF5">
    <property type="entry name" value="REGULATOR OF NUCLEOSIDE DIPHOSPHATE KINASE"/>
    <property type="match status" value="1"/>
</dbReference>
<keyword evidence="3" id="KW-0251">Elongation factor</keyword>
<dbReference type="FunFam" id="3.10.50.30:FF:000002">
    <property type="entry name" value="Regulator of nucleoside diphosphate kinase"/>
    <property type="match status" value="1"/>
</dbReference>
<protein>
    <submittedName>
        <fullName evidence="3">GreA/GreB family elongation factor</fullName>
    </submittedName>
</protein>
<proteinExistence type="predicted"/>
<dbReference type="InterPro" id="IPR029462">
    <property type="entry name" value="Rnk_N"/>
</dbReference>
<organism evidence="3 4">
    <name type="scientific">Trichlorobacter lovleyi (strain ATCC BAA-1151 / DSM 17278 / SZ)</name>
    <name type="common">Geobacter lovleyi</name>
    <dbReference type="NCBI Taxonomy" id="398767"/>
    <lineage>
        <taxon>Bacteria</taxon>
        <taxon>Pseudomonadati</taxon>
        <taxon>Thermodesulfobacteriota</taxon>
        <taxon>Desulfuromonadia</taxon>
        <taxon>Geobacterales</taxon>
        <taxon>Geobacteraceae</taxon>
        <taxon>Trichlorobacter</taxon>
    </lineage>
</organism>
<keyword evidence="3" id="KW-0648">Protein biosynthesis</keyword>
<dbReference type="GO" id="GO:0003746">
    <property type="term" value="F:translation elongation factor activity"/>
    <property type="evidence" value="ECO:0007669"/>
    <property type="project" value="UniProtKB-KW"/>
</dbReference>
<dbReference type="GO" id="GO:0003677">
    <property type="term" value="F:DNA binding"/>
    <property type="evidence" value="ECO:0007669"/>
    <property type="project" value="InterPro"/>
</dbReference>
<feature type="domain" description="Regulator of nucleoside diphosphate kinase N-terminal" evidence="2">
    <location>
        <begin position="8"/>
        <end position="51"/>
    </location>
</feature>
<dbReference type="HOGENOM" id="CLU_120358_1_0_7"/>
<dbReference type="NCBIfam" id="NF004396">
    <property type="entry name" value="PRK05753.1"/>
    <property type="match status" value="1"/>
</dbReference>
<dbReference type="GO" id="GO:0032784">
    <property type="term" value="P:regulation of DNA-templated transcription elongation"/>
    <property type="evidence" value="ECO:0007669"/>
    <property type="project" value="InterPro"/>
</dbReference>
<evidence type="ECO:0000259" key="2">
    <source>
        <dbReference type="Pfam" id="PF14760"/>
    </source>
</evidence>
<dbReference type="PANTHER" id="PTHR30437">
    <property type="entry name" value="TRANSCRIPTION ELONGATION FACTOR GREA"/>
    <property type="match status" value="1"/>
</dbReference>
<reference evidence="3 4" key="1">
    <citation type="submission" date="2008-05" db="EMBL/GenBank/DDBJ databases">
        <title>Complete sequence of chromosome of Geobacter lovleyi SZ.</title>
        <authorList>
            <consortium name="US DOE Joint Genome Institute"/>
            <person name="Lucas S."/>
            <person name="Copeland A."/>
            <person name="Lapidus A."/>
            <person name="Glavina del Rio T."/>
            <person name="Dalin E."/>
            <person name="Tice H."/>
            <person name="Bruce D."/>
            <person name="Goodwin L."/>
            <person name="Pitluck S."/>
            <person name="Chertkov O."/>
            <person name="Meincke L."/>
            <person name="Brettin T."/>
            <person name="Detter J.C."/>
            <person name="Han C."/>
            <person name="Tapia R."/>
            <person name="Kuske C.R."/>
            <person name="Schmutz J."/>
            <person name="Larimer F."/>
            <person name="Land M."/>
            <person name="Hauser L."/>
            <person name="Kyrpides N."/>
            <person name="Mikhailova N."/>
            <person name="Sung Y."/>
            <person name="Fletcher K.E."/>
            <person name="Ritalahti K.M."/>
            <person name="Loeffler F.E."/>
            <person name="Richardson P."/>
        </authorList>
    </citation>
    <scope>NUCLEOTIDE SEQUENCE [LARGE SCALE GENOMIC DNA]</scope>
    <source>
        <strain evidence="4">ATCC BAA-1151 / DSM 17278 / SZ</strain>
    </source>
</reference>
<dbReference type="Gene3D" id="1.10.286.20">
    <property type="match status" value="1"/>
</dbReference>
<accession>B3EA66</accession>